<organism evidence="2 3">
    <name type="scientific">Favolaschia claudopus</name>
    <dbReference type="NCBI Taxonomy" id="2862362"/>
    <lineage>
        <taxon>Eukaryota</taxon>
        <taxon>Fungi</taxon>
        <taxon>Dikarya</taxon>
        <taxon>Basidiomycota</taxon>
        <taxon>Agaricomycotina</taxon>
        <taxon>Agaricomycetes</taxon>
        <taxon>Agaricomycetidae</taxon>
        <taxon>Agaricales</taxon>
        <taxon>Marasmiineae</taxon>
        <taxon>Mycenaceae</taxon>
        <taxon>Favolaschia</taxon>
    </lineage>
</organism>
<gene>
    <name evidence="2" type="ORF">R3P38DRAFT_3253973</name>
</gene>
<accession>A0AAW0DXA9</accession>
<dbReference type="AlphaFoldDB" id="A0AAW0DXA9"/>
<reference evidence="2 3" key="1">
    <citation type="journal article" date="2024" name="J Genomics">
        <title>Draft genome sequencing and assembly of Favolaschia claudopus CIRM-BRFM 2984 isolated from oak limbs.</title>
        <authorList>
            <person name="Navarro D."/>
            <person name="Drula E."/>
            <person name="Chaduli D."/>
            <person name="Cazenave R."/>
            <person name="Ahrendt S."/>
            <person name="Wang J."/>
            <person name="Lipzen A."/>
            <person name="Daum C."/>
            <person name="Barry K."/>
            <person name="Grigoriev I.V."/>
            <person name="Favel A."/>
            <person name="Rosso M.N."/>
            <person name="Martin F."/>
        </authorList>
    </citation>
    <scope>NUCLEOTIDE SEQUENCE [LARGE SCALE GENOMIC DNA]</scope>
    <source>
        <strain evidence="2 3">CIRM-BRFM 2984</strain>
    </source>
</reference>
<evidence type="ECO:0000313" key="3">
    <source>
        <dbReference type="Proteomes" id="UP001362999"/>
    </source>
</evidence>
<keyword evidence="3" id="KW-1185">Reference proteome</keyword>
<sequence length="360" mass="38180">MFMGHFVRHRHDLSKPSPTALTFGQEERREVAIHPVHGSLRSASVWPFKTVTYRAHLCVEGTGESRGTSNSWVTSFSIDAGPDYDGDGVRVVGGIGEGEGAPKLLHVNSADLPRIEKMSTADFCAEYQLDDDIRERLEDEGFVNMISLFYLSQDEFRRIGFNTESLVKIQAALNHRLADKHPDIMVTTPRITNAPNAPRISGPGGVGGAGGHRDARGGVGGTGKGGLYDKNEILAALGVRIRGAMKDNVDEIEVMQKVLAIQGGRAGAPRQISEESAQHSSDSAAEPEDQENDSDVPANSGHALPFTINYMSIGSMRGGIGGGGGQGGCDGGNGGTGAGPQLPISRVEKLNIQVIGSKQL</sequence>
<evidence type="ECO:0000313" key="2">
    <source>
        <dbReference type="EMBL" id="KAK7056040.1"/>
    </source>
</evidence>
<dbReference type="EMBL" id="JAWWNJ010000005">
    <property type="protein sequence ID" value="KAK7056040.1"/>
    <property type="molecule type" value="Genomic_DNA"/>
</dbReference>
<feature type="region of interest" description="Disordered" evidence="1">
    <location>
        <begin position="190"/>
        <end position="222"/>
    </location>
</feature>
<dbReference type="Proteomes" id="UP001362999">
    <property type="component" value="Unassembled WGS sequence"/>
</dbReference>
<proteinExistence type="predicted"/>
<evidence type="ECO:0000256" key="1">
    <source>
        <dbReference type="SAM" id="MobiDB-lite"/>
    </source>
</evidence>
<name>A0AAW0DXA9_9AGAR</name>
<evidence type="ECO:0008006" key="4">
    <source>
        <dbReference type="Google" id="ProtNLM"/>
    </source>
</evidence>
<feature type="compositionally biased region" description="Acidic residues" evidence="1">
    <location>
        <begin position="285"/>
        <end position="294"/>
    </location>
</feature>
<comment type="caution">
    <text evidence="2">The sequence shown here is derived from an EMBL/GenBank/DDBJ whole genome shotgun (WGS) entry which is preliminary data.</text>
</comment>
<feature type="region of interest" description="Disordered" evidence="1">
    <location>
        <begin position="266"/>
        <end position="302"/>
    </location>
</feature>
<protein>
    <recommendedName>
        <fullName evidence="4">SAM domain-containing protein</fullName>
    </recommendedName>
</protein>